<proteinExistence type="predicted"/>
<comment type="caution">
    <text evidence="1">The sequence shown here is derived from an EMBL/GenBank/DDBJ whole genome shotgun (WGS) entry which is preliminary data.</text>
</comment>
<gene>
    <name evidence="1" type="ORF">DPMN_137351</name>
</gene>
<reference evidence="1" key="2">
    <citation type="submission" date="2020-11" db="EMBL/GenBank/DDBJ databases">
        <authorList>
            <person name="McCartney M.A."/>
            <person name="Auch B."/>
            <person name="Kono T."/>
            <person name="Mallez S."/>
            <person name="Becker A."/>
            <person name="Gohl D.M."/>
            <person name="Silverstein K.A.T."/>
            <person name="Koren S."/>
            <person name="Bechman K.B."/>
            <person name="Herman A."/>
            <person name="Abrahante J.E."/>
            <person name="Garbe J."/>
        </authorList>
    </citation>
    <scope>NUCLEOTIDE SEQUENCE</scope>
    <source>
        <strain evidence="1">Duluth1</strain>
        <tissue evidence="1">Whole animal</tissue>
    </source>
</reference>
<evidence type="ECO:0000313" key="2">
    <source>
        <dbReference type="Proteomes" id="UP000828390"/>
    </source>
</evidence>
<evidence type="ECO:0000313" key="1">
    <source>
        <dbReference type="EMBL" id="KAH3808989.1"/>
    </source>
</evidence>
<protein>
    <submittedName>
        <fullName evidence="1">Uncharacterized protein</fullName>
    </submittedName>
</protein>
<dbReference type="AlphaFoldDB" id="A0A9D4G1N8"/>
<sequence>MTSSYYPWVNSINASDDDEQQICNGGWAASGKDLFVVNHCNDDHLVSALNTPDGLLLEMVVVGRRPFSEDESLLNPHRIATLSKWNEEEQYCVCPKISDGYREPTCSRREAYLCANRSTFIELF</sequence>
<name>A0A9D4G1N8_DREPO</name>
<reference evidence="1" key="1">
    <citation type="journal article" date="2019" name="bioRxiv">
        <title>The Genome of the Zebra Mussel, Dreissena polymorpha: A Resource for Invasive Species Research.</title>
        <authorList>
            <person name="McCartney M.A."/>
            <person name="Auch B."/>
            <person name="Kono T."/>
            <person name="Mallez S."/>
            <person name="Zhang Y."/>
            <person name="Obille A."/>
            <person name="Becker A."/>
            <person name="Abrahante J.E."/>
            <person name="Garbe J."/>
            <person name="Badalamenti J.P."/>
            <person name="Herman A."/>
            <person name="Mangelson H."/>
            <person name="Liachko I."/>
            <person name="Sullivan S."/>
            <person name="Sone E.D."/>
            <person name="Koren S."/>
            <person name="Silverstein K.A.T."/>
            <person name="Beckman K.B."/>
            <person name="Gohl D.M."/>
        </authorList>
    </citation>
    <scope>NUCLEOTIDE SEQUENCE</scope>
    <source>
        <strain evidence="1">Duluth1</strain>
        <tissue evidence="1">Whole animal</tissue>
    </source>
</reference>
<dbReference type="Proteomes" id="UP000828390">
    <property type="component" value="Unassembled WGS sequence"/>
</dbReference>
<organism evidence="1 2">
    <name type="scientific">Dreissena polymorpha</name>
    <name type="common">Zebra mussel</name>
    <name type="synonym">Mytilus polymorpha</name>
    <dbReference type="NCBI Taxonomy" id="45954"/>
    <lineage>
        <taxon>Eukaryota</taxon>
        <taxon>Metazoa</taxon>
        <taxon>Spiralia</taxon>
        <taxon>Lophotrochozoa</taxon>
        <taxon>Mollusca</taxon>
        <taxon>Bivalvia</taxon>
        <taxon>Autobranchia</taxon>
        <taxon>Heteroconchia</taxon>
        <taxon>Euheterodonta</taxon>
        <taxon>Imparidentia</taxon>
        <taxon>Neoheterodontei</taxon>
        <taxon>Myida</taxon>
        <taxon>Dreissenoidea</taxon>
        <taxon>Dreissenidae</taxon>
        <taxon>Dreissena</taxon>
    </lineage>
</organism>
<accession>A0A9D4G1N8</accession>
<dbReference type="EMBL" id="JAIWYP010000006">
    <property type="protein sequence ID" value="KAH3808989.1"/>
    <property type="molecule type" value="Genomic_DNA"/>
</dbReference>
<keyword evidence="2" id="KW-1185">Reference proteome</keyword>